<feature type="compositionally biased region" description="Low complexity" evidence="1">
    <location>
        <begin position="47"/>
        <end position="57"/>
    </location>
</feature>
<comment type="caution">
    <text evidence="2">The sequence shown here is derived from an EMBL/GenBank/DDBJ whole genome shotgun (WGS) entry which is preliminary data.</text>
</comment>
<evidence type="ECO:0000313" key="2">
    <source>
        <dbReference type="EMBL" id="TFE86604.1"/>
    </source>
</evidence>
<feature type="region of interest" description="Disordered" evidence="1">
    <location>
        <begin position="32"/>
        <end position="57"/>
    </location>
</feature>
<reference evidence="2 3" key="1">
    <citation type="submission" date="2017-03" db="EMBL/GenBank/DDBJ databases">
        <title>Isolation of Levoglucosan Utilizing Bacteria.</title>
        <authorList>
            <person name="Arya A.S."/>
        </authorList>
    </citation>
    <scope>NUCLEOTIDE SEQUENCE [LARGE SCALE GENOMIC DNA]</scope>
    <source>
        <strain evidence="2 3">MEC069</strain>
    </source>
</reference>
<evidence type="ECO:0000313" key="3">
    <source>
        <dbReference type="Proteomes" id="UP000298246"/>
    </source>
</evidence>
<proteinExistence type="predicted"/>
<protein>
    <submittedName>
        <fullName evidence="2">Uncharacterized protein</fullName>
    </submittedName>
</protein>
<name>A0A4Y8PZ14_9BACL</name>
<accession>A0A4Y8PZ14</accession>
<dbReference type="AlphaFoldDB" id="A0A4Y8PZ14"/>
<dbReference type="EMBL" id="MYFO01000018">
    <property type="protein sequence ID" value="TFE86604.1"/>
    <property type="molecule type" value="Genomic_DNA"/>
</dbReference>
<keyword evidence="3" id="KW-1185">Reference proteome</keyword>
<organism evidence="2 3">
    <name type="scientific">Paenibacillus athensensis</name>
    <dbReference type="NCBI Taxonomy" id="1967502"/>
    <lineage>
        <taxon>Bacteria</taxon>
        <taxon>Bacillati</taxon>
        <taxon>Bacillota</taxon>
        <taxon>Bacilli</taxon>
        <taxon>Bacillales</taxon>
        <taxon>Paenibacillaceae</taxon>
        <taxon>Paenibacillus</taxon>
    </lineage>
</organism>
<dbReference type="Proteomes" id="UP000298246">
    <property type="component" value="Unassembled WGS sequence"/>
</dbReference>
<gene>
    <name evidence="2" type="ORF">B5M42_14700</name>
</gene>
<evidence type="ECO:0000256" key="1">
    <source>
        <dbReference type="SAM" id="MobiDB-lite"/>
    </source>
</evidence>
<sequence length="269" mass="28897">MAEPMTDLQLRLEQIAATALLFPAMIEAADETDQCTGTRPPEEEDASPSSKSSKGSASICAGSVISVVSGICDTHRDDVLDSTLFAQGAANAKYQRETQTSQWYGIYVQTLVLLGWNVAGFSFTKCVRLPSQFQLSKQLLGLTSRVLPASSQALLLQTVQTLGGFKSSGRHMTLFGQNAVAGGSSNFQLGVVQESKQDEISMQMTAVLFQSAGLTDDLLFQSFSGSKANLYEASQTLALDDNTYAQMRDTVKQQLAGQTQQMILSIPLG</sequence>